<reference evidence="1" key="1">
    <citation type="submission" date="2024-09" db="EMBL/GenBank/DDBJ databases">
        <authorList>
            <person name="Liu J."/>
        </authorList>
    </citation>
    <scope>NUCLEOTIDE SEQUENCE</scope>
    <source>
        <strain evidence="1">NBU2967</strain>
    </source>
</reference>
<evidence type="ECO:0000313" key="2">
    <source>
        <dbReference type="Proteomes" id="UP001595191"/>
    </source>
</evidence>
<dbReference type="Proteomes" id="UP001595191">
    <property type="component" value="Unassembled WGS sequence"/>
</dbReference>
<comment type="caution">
    <text evidence="1">The sequence shown here is derived from an EMBL/GenBank/DDBJ whole genome shotgun (WGS) entry which is preliminary data.</text>
</comment>
<gene>
    <name evidence="1" type="ORF">ACEZ3G_02825</name>
</gene>
<keyword evidence="1" id="KW-0547">Nucleotide-binding</keyword>
<proteinExistence type="predicted"/>
<accession>A0ACC7LGV0</accession>
<keyword evidence="2" id="KW-1185">Reference proteome</keyword>
<keyword evidence="1" id="KW-0067">ATP-binding</keyword>
<sequence length="954" mass="108119">MRFSYYILFLLIFLVGQVRSQEDTYVFDTRYPVHSLDNVLRVYADSNKVLTPQRVLSDTTLSSLKANELPRYLDVGKTYWGKLSLKTKEPLVGWTLHFKDKMIGPPAWTKSNGKVDVYAYGEKGLFFHKKTGVEYSKNERDYQGNWVLNAIKLDEIPVNETITFVIKAQGNSIGYPAYFNLTARSPDEPFYHEFNQFHSSFNLFLFGVTFIILVYHFLQYLYLKDSIYLWFCFWLFFCTVTQAMTTGLIIGNIITLRYVIWFLLANGQFFSWWFFGRAFVDSKRKFPKTDKRMLILALLVLAEIVFTTIYVIIAEPQTYFTGVGFHYIILNIYTLLSLAVSIELILKKDLFAKYFGIGSLVACLSLIIGTLWSLQLITPPFRLDPYATGIFLQIIIYSFGIAYRRQTLAKKAELERLEAERSQAEMLRMKDLDNLKTRFFTNISHEFRTPLALIQGPIENAKRIQMENGQADVTLNQKEFGIVQRNSKRLQSLVNELLELSKLESGTAVLSLRKNDIAPFLKSVIFSFDSMAERSKVDYGVVFSSDSKEAYFDRDKLEKIINNLLSNAFKYTGAGGKVSVSVGFIDDCIQISVSDTGKGISKENLSNVFDRFYRVESSEGKGSGIGLALTKELVELHQGKIKVESALGKGTTFHVKLPITLEGLPKSAIVVEGEKLVVSDEKQNAIPVSAEVNGHEISETDLPIALVVEDNDDLRFHVKNILEKTYHILLAKDGEEGERIALEKIPDIIISDVMMPKKDGFTLCDALKTNAKTSHIPIILLTAKSGQENKMQGLHHGADAYLTKPFASDELLVRIKNLISIRERLWQKVKETDGLLVDGLQLNSMDDEFLQRVIKIIQAHLDDSTFSVELLASSVGFSRAQLHRKLKALVNKSANQLISEIRLNTAHKLLQNNTGNVSEVAYSVGFSNLSYFAKSFKEKFGISPSELPLNKNIK</sequence>
<protein>
    <submittedName>
        <fullName evidence="1">ATP-binding protein</fullName>
    </submittedName>
</protein>
<name>A0ACC7LGV0_9FLAO</name>
<dbReference type="EMBL" id="JBHFPV010000001">
    <property type="protein sequence ID" value="MFH6602396.1"/>
    <property type="molecule type" value="Genomic_DNA"/>
</dbReference>
<evidence type="ECO:0000313" key="1">
    <source>
        <dbReference type="EMBL" id="MFH6602396.1"/>
    </source>
</evidence>
<organism evidence="1 2">
    <name type="scientific">Meishania litoralis</name>
    <dbReference type="NCBI Taxonomy" id="3434685"/>
    <lineage>
        <taxon>Bacteria</taxon>
        <taxon>Pseudomonadati</taxon>
        <taxon>Bacteroidota</taxon>
        <taxon>Flavobacteriia</taxon>
        <taxon>Flavobacteriales</taxon>
        <taxon>Flavobacteriaceae</taxon>
        <taxon>Meishania</taxon>
    </lineage>
</organism>